<evidence type="ECO:0000256" key="3">
    <source>
        <dbReference type="ARBA" id="ARBA00022723"/>
    </source>
</evidence>
<name>A0A2U8FNE4_9BURK</name>
<dbReference type="GO" id="GO:0051604">
    <property type="term" value="P:protein maturation"/>
    <property type="evidence" value="ECO:0007669"/>
    <property type="project" value="InterPro"/>
</dbReference>
<feature type="binding site" evidence="5">
    <location>
        <position position="2"/>
    </location>
    <ligand>
        <name>Ni(2+)</name>
        <dbReference type="ChEBI" id="CHEBI:49786"/>
    </ligand>
</feature>
<keyword evidence="4 5" id="KW-0862">Zinc</keyword>
<gene>
    <name evidence="5" type="primary">hypA</name>
    <name evidence="6" type="ORF">DEH84_03040</name>
</gene>
<dbReference type="Pfam" id="PF01155">
    <property type="entry name" value="HypA"/>
    <property type="match status" value="1"/>
</dbReference>
<proteinExistence type="inferred from homology"/>
<evidence type="ECO:0000313" key="6">
    <source>
        <dbReference type="EMBL" id="AWI52513.1"/>
    </source>
</evidence>
<dbReference type="GO" id="GO:0008270">
    <property type="term" value="F:zinc ion binding"/>
    <property type="evidence" value="ECO:0007669"/>
    <property type="project" value="UniProtKB-UniRule"/>
</dbReference>
<dbReference type="KEGG" id="aon:DEH84_03040"/>
<dbReference type="EMBL" id="CP029210">
    <property type="protein sequence ID" value="AWI52513.1"/>
    <property type="molecule type" value="Genomic_DNA"/>
</dbReference>
<feature type="binding site" evidence="5">
    <location>
        <position position="92"/>
    </location>
    <ligand>
        <name>Zn(2+)</name>
        <dbReference type="ChEBI" id="CHEBI:29105"/>
    </ligand>
</feature>
<feature type="binding site" evidence="5">
    <location>
        <position position="89"/>
    </location>
    <ligand>
        <name>Zn(2+)</name>
        <dbReference type="ChEBI" id="CHEBI:29105"/>
    </ligand>
</feature>
<dbReference type="PANTHER" id="PTHR34535:SF3">
    <property type="entry name" value="HYDROGENASE MATURATION FACTOR HYPA"/>
    <property type="match status" value="1"/>
</dbReference>
<comment type="similarity">
    <text evidence="1 5">Belongs to the HypA/HybF family.</text>
</comment>
<reference evidence="6 7" key="1">
    <citation type="submission" date="2018-05" db="EMBL/GenBank/DDBJ databases">
        <title>complete genome sequence of Aquabacterium olei NBRC 110486.</title>
        <authorList>
            <person name="Tang B."/>
            <person name="Chang J."/>
            <person name="Zhang L."/>
            <person name="Yang H."/>
        </authorList>
    </citation>
    <scope>NUCLEOTIDE SEQUENCE [LARGE SCALE GENOMIC DNA]</scope>
    <source>
        <strain evidence="6 7">NBRC 110486</strain>
    </source>
</reference>
<sequence length="120" mass="12870">MHELSLAGGIVQLVEDAAARERFRRVQVLRLEAGALSGVEVRALRFALESIVPGTCLAEARIEIDEPPAQAWCLGCNQSVPILSRLDPCPECGGARLQPTGGTELRVVDLLVDDEPATQP</sequence>
<keyword evidence="7" id="KW-1185">Reference proteome</keyword>
<keyword evidence="3 5" id="KW-0479">Metal-binding</keyword>
<protein>
    <recommendedName>
        <fullName evidence="5">Hydrogenase maturation factor HypA</fullName>
    </recommendedName>
</protein>
<dbReference type="GO" id="GO:0016151">
    <property type="term" value="F:nickel cation binding"/>
    <property type="evidence" value="ECO:0007669"/>
    <property type="project" value="UniProtKB-UniRule"/>
</dbReference>
<accession>A0A2U8FNE4</accession>
<dbReference type="RefSeq" id="WP_109034663.1">
    <property type="nucleotide sequence ID" value="NZ_CP029210.1"/>
</dbReference>
<dbReference type="PIRSF" id="PIRSF004761">
    <property type="entry name" value="Hydrgn_mat_HypA"/>
    <property type="match status" value="1"/>
</dbReference>
<dbReference type="PANTHER" id="PTHR34535">
    <property type="entry name" value="HYDROGENASE MATURATION FACTOR HYPA"/>
    <property type="match status" value="1"/>
</dbReference>
<comment type="function">
    <text evidence="5">Involved in the maturation of [NiFe] hydrogenases. Required for nickel insertion into the metal center of the hydrogenase.</text>
</comment>
<dbReference type="InterPro" id="IPR020538">
    <property type="entry name" value="Hydgase_Ni_incorp_HypA/HybF_CS"/>
</dbReference>
<feature type="binding site" evidence="5">
    <location>
        <position position="73"/>
    </location>
    <ligand>
        <name>Zn(2+)</name>
        <dbReference type="ChEBI" id="CHEBI:29105"/>
    </ligand>
</feature>
<evidence type="ECO:0000313" key="7">
    <source>
        <dbReference type="Proteomes" id="UP000244892"/>
    </source>
</evidence>
<evidence type="ECO:0000256" key="5">
    <source>
        <dbReference type="HAMAP-Rule" id="MF_00213"/>
    </source>
</evidence>
<organism evidence="6 7">
    <name type="scientific">Aquabacterium olei</name>
    <dbReference type="NCBI Taxonomy" id="1296669"/>
    <lineage>
        <taxon>Bacteria</taxon>
        <taxon>Pseudomonadati</taxon>
        <taxon>Pseudomonadota</taxon>
        <taxon>Betaproteobacteria</taxon>
        <taxon>Burkholderiales</taxon>
        <taxon>Aquabacterium</taxon>
    </lineage>
</organism>
<keyword evidence="2 5" id="KW-0533">Nickel</keyword>
<feature type="binding site" evidence="5">
    <location>
        <position position="76"/>
    </location>
    <ligand>
        <name>Zn(2+)</name>
        <dbReference type="ChEBI" id="CHEBI:29105"/>
    </ligand>
</feature>
<evidence type="ECO:0000256" key="2">
    <source>
        <dbReference type="ARBA" id="ARBA00022596"/>
    </source>
</evidence>
<dbReference type="Gene3D" id="3.30.2320.80">
    <property type="match status" value="1"/>
</dbReference>
<dbReference type="InterPro" id="IPR000688">
    <property type="entry name" value="HypA/HybF"/>
</dbReference>
<dbReference type="OrthoDB" id="288014at2"/>
<evidence type="ECO:0000256" key="4">
    <source>
        <dbReference type="ARBA" id="ARBA00022833"/>
    </source>
</evidence>
<evidence type="ECO:0000256" key="1">
    <source>
        <dbReference type="ARBA" id="ARBA00010748"/>
    </source>
</evidence>
<dbReference type="AlphaFoldDB" id="A0A2U8FNE4"/>
<dbReference type="Proteomes" id="UP000244892">
    <property type="component" value="Chromosome"/>
</dbReference>
<dbReference type="PROSITE" id="PS01249">
    <property type="entry name" value="HYPA"/>
    <property type="match status" value="1"/>
</dbReference>
<dbReference type="HAMAP" id="MF_00213">
    <property type="entry name" value="HypA_HybF"/>
    <property type="match status" value="1"/>
</dbReference>